<keyword evidence="2" id="KW-0812">Transmembrane</keyword>
<evidence type="ECO:0000313" key="3">
    <source>
        <dbReference type="EMBL" id="CAA9229689.1"/>
    </source>
</evidence>
<evidence type="ECO:0000256" key="1">
    <source>
        <dbReference type="SAM" id="MobiDB-lite"/>
    </source>
</evidence>
<proteinExistence type="predicted"/>
<keyword evidence="2" id="KW-1133">Transmembrane helix</keyword>
<organism evidence="3">
    <name type="scientific">uncultured Chloroflexota bacterium</name>
    <dbReference type="NCBI Taxonomy" id="166587"/>
    <lineage>
        <taxon>Bacteria</taxon>
        <taxon>Bacillati</taxon>
        <taxon>Chloroflexota</taxon>
        <taxon>environmental samples</taxon>
    </lineage>
</organism>
<keyword evidence="2" id="KW-0472">Membrane</keyword>
<reference evidence="3" key="1">
    <citation type="submission" date="2020-02" db="EMBL/GenBank/DDBJ databases">
        <authorList>
            <person name="Meier V. D."/>
        </authorList>
    </citation>
    <scope>NUCLEOTIDE SEQUENCE</scope>
    <source>
        <strain evidence="3">AVDCRST_MAG77</strain>
    </source>
</reference>
<evidence type="ECO:0000256" key="2">
    <source>
        <dbReference type="SAM" id="Phobius"/>
    </source>
</evidence>
<feature type="transmembrane region" description="Helical" evidence="2">
    <location>
        <begin position="6"/>
        <end position="34"/>
    </location>
</feature>
<dbReference type="EMBL" id="CADCTC010000061">
    <property type="protein sequence ID" value="CAA9229689.1"/>
    <property type="molecule type" value="Genomic_DNA"/>
</dbReference>
<dbReference type="AlphaFoldDB" id="A0A6J4HNH5"/>
<gene>
    <name evidence="3" type="ORF">AVDCRST_MAG77-934</name>
</gene>
<name>A0A6J4HNH5_9CHLR</name>
<protein>
    <submittedName>
        <fullName evidence="3">Uncharacterized protein</fullName>
    </submittedName>
</protein>
<feature type="region of interest" description="Disordered" evidence="1">
    <location>
        <begin position="41"/>
        <end position="61"/>
    </location>
</feature>
<accession>A0A6J4HNH5</accession>
<sequence>MWLLLFLLVMYGFVTIPAIMVALFLGGLVAYGYILRHVRSAGVHGPPERGAADVSSGGKSG</sequence>